<reference evidence="2 3" key="1">
    <citation type="submission" date="2020-06" db="EMBL/GenBank/DDBJ databases">
        <title>Draft genome sequence of Candidatus Phytoplasma pruni (X-disease group, subgroup 16SrIII-B) strain ChTDIII from Argentina.</title>
        <authorList>
            <person name="Fernandez F.D."/>
            <person name="Zuebert C."/>
            <person name="Huettel B."/>
            <person name="Kube M."/>
            <person name="Conci L.R."/>
        </authorList>
    </citation>
    <scope>NUCLEOTIDE SEQUENCE [LARGE SCALE GENOMIC DNA]</scope>
    <source>
        <strain evidence="2 3">ChTDIII</strain>
    </source>
</reference>
<feature type="domain" description="Antitoxin SocA-like Panacea" evidence="1">
    <location>
        <begin position="32"/>
        <end position="121"/>
    </location>
</feature>
<evidence type="ECO:0000313" key="2">
    <source>
        <dbReference type="EMBL" id="NWN45889.1"/>
    </source>
</evidence>
<dbReference type="InterPro" id="IPR025272">
    <property type="entry name" value="SocA_Panacea"/>
</dbReference>
<keyword evidence="3" id="KW-1185">Reference proteome</keyword>
<dbReference type="Proteomes" id="UP000568109">
    <property type="component" value="Unassembled WGS sequence"/>
</dbReference>
<dbReference type="AlphaFoldDB" id="A0A851HKD1"/>
<comment type="caution">
    <text evidence="2">The sequence shown here is derived from an EMBL/GenBank/DDBJ whole genome shotgun (WGS) entry which is preliminary data.</text>
</comment>
<dbReference type="EMBL" id="JABUOH010000049">
    <property type="protein sequence ID" value="NWN45889.1"/>
    <property type="molecule type" value="Genomic_DNA"/>
</dbReference>
<proteinExistence type="predicted"/>
<organism evidence="2 3">
    <name type="scientific">Candidatus Phytoplasma pruni</name>
    <dbReference type="NCBI Taxonomy" id="479893"/>
    <lineage>
        <taxon>Bacteria</taxon>
        <taxon>Bacillati</taxon>
        <taxon>Mycoplasmatota</taxon>
        <taxon>Mollicutes</taxon>
        <taxon>Acholeplasmatales</taxon>
        <taxon>Acholeplasmataceae</taxon>
        <taxon>Candidatus Phytoplasma</taxon>
        <taxon>16SrIII (X-disease group)</taxon>
    </lineage>
</organism>
<protein>
    <submittedName>
        <fullName evidence="2">DUF4065 domain-containing protein</fullName>
    </submittedName>
</protein>
<dbReference type="Pfam" id="PF13274">
    <property type="entry name" value="SocA_Panacea"/>
    <property type="match status" value="1"/>
</dbReference>
<name>A0A851HKD1_9MOLU</name>
<dbReference type="RefSeq" id="WP_178734274.1">
    <property type="nucleotide sequence ID" value="NZ_JABUOH010000049.1"/>
</dbReference>
<accession>A0A851HKD1</accession>
<evidence type="ECO:0000259" key="1">
    <source>
        <dbReference type="Pfam" id="PF13274"/>
    </source>
</evidence>
<evidence type="ECO:0000313" key="3">
    <source>
        <dbReference type="Proteomes" id="UP000568109"/>
    </source>
</evidence>
<sequence>MQNKFLFHNLLHLSNYIINQTKPINFLKLNYLIYYSHTHHLINRHQPLFQEAIEAWVYGPIIPDLYFFYRHHTNEPLNPHPHGNLAKLTSSQKQSLDYIIKKLGHHPSNVLAEQIINSDPWDDAFNTFTFPIQINAITNKAIQKYYQSHPL</sequence>
<gene>
    <name evidence="2" type="ORF">HR065_02215</name>
</gene>